<feature type="compositionally biased region" description="Polar residues" evidence="13">
    <location>
        <begin position="482"/>
        <end position="495"/>
    </location>
</feature>
<evidence type="ECO:0000256" key="9">
    <source>
        <dbReference type="ARBA" id="ARBA00023136"/>
    </source>
</evidence>
<evidence type="ECO:0000313" key="14">
    <source>
        <dbReference type="EMBL" id="KDQ60992.1"/>
    </source>
</evidence>
<dbReference type="GO" id="GO:0061723">
    <property type="term" value="P:glycophagy"/>
    <property type="evidence" value="ECO:0007669"/>
    <property type="project" value="TreeGrafter"/>
</dbReference>
<feature type="region of interest" description="Disordered" evidence="13">
    <location>
        <begin position="2102"/>
        <end position="2134"/>
    </location>
</feature>
<keyword evidence="15" id="KW-1185">Reference proteome</keyword>
<evidence type="ECO:0000256" key="2">
    <source>
        <dbReference type="ARBA" id="ARBA00004623"/>
    </source>
</evidence>
<feature type="compositionally biased region" description="Basic and acidic residues" evidence="13">
    <location>
        <begin position="865"/>
        <end position="881"/>
    </location>
</feature>
<feature type="region of interest" description="Disordered" evidence="13">
    <location>
        <begin position="1287"/>
        <end position="1327"/>
    </location>
</feature>
<feature type="compositionally biased region" description="Low complexity" evidence="13">
    <location>
        <begin position="509"/>
        <end position="542"/>
    </location>
</feature>
<evidence type="ECO:0000256" key="11">
    <source>
        <dbReference type="ARBA" id="ARBA00024615"/>
    </source>
</evidence>
<feature type="region of interest" description="Disordered" evidence="13">
    <location>
        <begin position="1864"/>
        <end position="1899"/>
    </location>
</feature>
<gene>
    <name evidence="14" type="ORF">JAAARDRAFT_31991</name>
</gene>
<evidence type="ECO:0000256" key="4">
    <source>
        <dbReference type="ARBA" id="ARBA00018070"/>
    </source>
</evidence>
<evidence type="ECO:0000256" key="13">
    <source>
        <dbReference type="SAM" id="MobiDB-lite"/>
    </source>
</evidence>
<dbReference type="GO" id="GO:0000422">
    <property type="term" value="P:autophagy of mitochondrion"/>
    <property type="evidence" value="ECO:0007669"/>
    <property type="project" value="TreeGrafter"/>
</dbReference>
<feature type="region of interest" description="Disordered" evidence="13">
    <location>
        <begin position="1219"/>
        <end position="1268"/>
    </location>
</feature>
<name>A0A067QBX7_9AGAM</name>
<dbReference type="GO" id="GO:0034727">
    <property type="term" value="P:piecemeal microautophagy of the nucleus"/>
    <property type="evidence" value="ECO:0007669"/>
    <property type="project" value="TreeGrafter"/>
</dbReference>
<evidence type="ECO:0000256" key="6">
    <source>
        <dbReference type="ARBA" id="ARBA00022824"/>
    </source>
</evidence>
<dbReference type="STRING" id="933084.A0A067QBX7"/>
<feature type="compositionally biased region" description="Low complexity" evidence="13">
    <location>
        <begin position="555"/>
        <end position="566"/>
    </location>
</feature>
<sequence>MTSWISSWIPSLPTVDFSYALPSSIQTRFLSFVLKRSLGHLLKPGQLDINQIDSQIGSGYVQVKDLQLDEDAINTTLDTLSLGLPIHLHKGTISSVTARVPWPNPLTSTIGLSLSSVHLIFHILPSPSPTPTSKPRPANPLAESVASVAETFIHEELTPREEATLRGSFHPDLAGSTSSYTTSASAFESSSFGGNIPGGFDVSPNPFTSPDDDEPPQTHHGDGFHGEGDPEGVGIFASLIERLLARFEFDASDVKITIIDEGNASFTLWVPKVEYGTEPNGGVAGSPQVGRDGVQMVGGDKRTVRIEGVKVTSRCLRPRPLPPPQPLVVASEQVSTPASLSPISTHAASSLHSSQLHIAESTTHNATIGSPPREPSSPTHSDSSIEMDEETQMMMSQSIVSLPPRPRPPSAPASEPASDDDEGEGEMPAFMTQSLASLPPRPTSPPSPHRSYSPPPNFEYLEEESPKHLSHSPNLHELDDMSASQESETPLSRSLATIPPPSSPPPRAASPTSSVSSSVYHAAPVSPTTSTGSRSTYYRSASPTSSVGLSVYHQPGSSVGSPRSGVAEMRRDGDRPPSPSLSVGSSMYQSAFSGRGGVIRRRSEEEDEDEDDEDEADEENDVLYGEESGYRDGGGGGSRSPTPSIGIDNSPSVAGIGSPRGIAYDAILAGRSPHSGAGDLDVGDIPDMSPLSQRSELVEVEVSGDGDLVGAVEMAGQHAVVEEVDSADVARIGGVPHASQPGGPPAVQNTIGPTEMASQQVQQLPVTEQHKSLPIPEPFVEVPEVEESIVATETSDLPPQHGLQETEKPEEVEEVDEDEVMLSFGSEPIVITLTTPPVKSLPSSPPPPVAPPSHRHSVTTARSRPSVDAKSREQVQEKSKQGQDLLKLEVSMGIIVCAFGGRHVNSLLAITSRLPPSKQVPAAPSESNGGLADQVEAKVSVKGVVVTVFLSKNSGRDYQKRLDDLFAHPLIPPILPGGYVRLHLDTLSLSLYPTPTVSPTALPHPRQTHPLKSIPSKSPKEGKFSMSELSLFAFFQDSGEGSGLRAYPILISDPNLPFQYLTPHVHPHPSSHGEQVSPVPSLPVFEVVDWTDSTHSSRSAKVSIWRTKAPPASHGGSNVRRSTDVRNVMSSSPGRKAFTPEFGLAPFPGKPPSPNVDTRSSPFISATIKLSTDGNVEVSAQVVPIHVFLDLGLLSGGSDKSGSLLDFLEDAFTLPIPAAIPKEGHTSDHRVDEDSRWQEEEGEEGSDGGDTPPATPRHMTVRERERVQERQRLERLVLEDLELDVDYGNQGYRDKSPKHRGLPQQTSAKATHTPKRQKKPLPEASSKVCTKVSLSAVRLEIRCPPLHPQWRRSGSLVVDCHDLSLVFGAVPAPSQSASNQRPRFVETATSAPVTPSSGTKGNELAYIEWRRMIVAYAGVGQAQAIAIVSLGDLGGSAVDRLGSESAFVLGGTSPPTAPSHGIVQCPNIRVAHTSLPTRHPSSKIPTLVISASIPSVYVNLSKPVLDGMQLWADDISQFFDRLSNCGETDTEKAGSRDASLIGSRYFARQGSSGASSRTSAGVLGGKAVQNPERSTGGEVVVKLNLSEAFIRLNLPRAYENRDIRPFDLSASDVDVLMEVKPEGKDETVITLAVMNVDINDITSTGQATSLLALASPRTLLGVRRPMVKLRFTSLVVPETTAKESKIKLSLHGFLFNASPQLQWAEDLATFAKAPPGAFESVIPSERTRLSVRIHDSSIRAFAPPYPGALVLFLGEIDFTTDLVGASKDFSFHLSVPSLSILLVDDISSAISHDNAKNETFSSGVIYWKRAGYALLTEISDLDLAFEQSATPLPSITAVVNKMGLQVHLCADSISALTEFIGSLTASSKDPEEPPSAPKSRRPTRVSTSDSGNAQNLMSSVDEHAFRRLPEVGSAADMINDDLPTNLDYLDASFGAAAGFRELTDEDLDEFDVKDVPETPSSVTGIISNVGGETIRMLHHEGINIVENFYDTLPPDLETNSRTGDTTLRVRAHDCDVVLLLYDGYDWARTRKTIEEEIKAMKRRLAKIRQLLASGQNYDPNVQETSALLFNSVYIGLEQDVDELEPGAIIAAIDEELREDAETATQSSWQSLKPHAAAKSPPRSSRGHRKRLTRSKGPSIEIKLMGLSSEVDQYRPGEPMASRVFATVRDLEILDHIKTSTWRKFLSELLSDSRGNVRETESNMVRVELLMVHPVAGNASEEARLRAKILPLRLNVDQDALDFLKKFFSFKDPHVTPSQTEPTDEIYFQHAEVFPVDLKLDYKPRRVDYRALREGKTIELMNFFHFDGSEMTLRHLTLHGITGWPRFFDLLNDLWTPDVKATQMVDVISGVAPIRSVVNVGSGVADLVLIPIAQYKKDGRVIRGMQKGTTAFMQTTAMEMIKLGARLATGTQVILEQAETVLGGQFKEPMTIEALQLPAGADLSESGLASEEDDETRDLISKYAEQPGDVKEGIQFAYKSLRKNLNSAAQTILAVPMEVYERSGDEGAVRAVIRAVPIAVLKPMIGASEAVSKTLFGLQNSLDPKARYETEAKYKQR</sequence>
<dbReference type="GO" id="GO:0034045">
    <property type="term" value="C:phagophore assembly site membrane"/>
    <property type="evidence" value="ECO:0007669"/>
    <property type="project" value="UniProtKB-SubCell"/>
</dbReference>
<feature type="region of interest" description="Disordered" evidence="13">
    <location>
        <begin position="835"/>
        <end position="882"/>
    </location>
</feature>
<dbReference type="PANTHER" id="PTHR13190:SF1">
    <property type="entry name" value="AUTOPHAGY-RELATED 2, ISOFORM A"/>
    <property type="match status" value="1"/>
</dbReference>
<feature type="compositionally biased region" description="Acidic residues" evidence="13">
    <location>
        <begin position="605"/>
        <end position="621"/>
    </location>
</feature>
<dbReference type="GO" id="GO:0061908">
    <property type="term" value="C:phagophore"/>
    <property type="evidence" value="ECO:0007669"/>
    <property type="project" value="TreeGrafter"/>
</dbReference>
<feature type="region of interest" description="Disordered" evidence="13">
    <location>
        <begin position="198"/>
        <end position="230"/>
    </location>
</feature>
<dbReference type="EMBL" id="KL197713">
    <property type="protein sequence ID" value="KDQ60992.1"/>
    <property type="molecule type" value="Genomic_DNA"/>
</dbReference>
<feature type="region of interest" description="Disordered" evidence="13">
    <location>
        <begin position="1101"/>
        <end position="1133"/>
    </location>
</feature>
<evidence type="ECO:0000256" key="7">
    <source>
        <dbReference type="ARBA" id="ARBA00023006"/>
    </source>
</evidence>
<evidence type="ECO:0000256" key="1">
    <source>
        <dbReference type="ARBA" id="ARBA00004406"/>
    </source>
</evidence>
<comment type="catalytic activity">
    <reaction evidence="11">
        <text>a 1,2-diacyl-sn-glycero-3-phosphoethanolamine(in) = a 1,2-diacyl-sn-glycero-3-phosphoethanolamine(out)</text>
        <dbReference type="Rhea" id="RHEA:38895"/>
        <dbReference type="ChEBI" id="CHEBI:64612"/>
    </reaction>
</comment>
<comment type="subcellular location">
    <subcellularLocation>
        <location evidence="1">Endoplasmic reticulum membrane</location>
        <topology evidence="1">Peripheral membrane protein</topology>
    </subcellularLocation>
    <subcellularLocation>
        <location evidence="2">Preautophagosomal structure membrane</location>
        <topology evidence="2">Peripheral membrane protein</topology>
    </subcellularLocation>
</comment>
<dbReference type="HOGENOM" id="CLU_000795_0_0_1"/>
<reference evidence="15" key="1">
    <citation type="journal article" date="2014" name="Proc. Natl. Acad. Sci. U.S.A.">
        <title>Extensive sampling of basidiomycete genomes demonstrates inadequacy of the white-rot/brown-rot paradigm for wood decay fungi.</title>
        <authorList>
            <person name="Riley R."/>
            <person name="Salamov A.A."/>
            <person name="Brown D.W."/>
            <person name="Nagy L.G."/>
            <person name="Floudas D."/>
            <person name="Held B.W."/>
            <person name="Levasseur A."/>
            <person name="Lombard V."/>
            <person name="Morin E."/>
            <person name="Otillar R."/>
            <person name="Lindquist E.A."/>
            <person name="Sun H."/>
            <person name="LaButti K.M."/>
            <person name="Schmutz J."/>
            <person name="Jabbour D."/>
            <person name="Luo H."/>
            <person name="Baker S.E."/>
            <person name="Pisabarro A.G."/>
            <person name="Walton J.D."/>
            <person name="Blanchette R.A."/>
            <person name="Henrissat B."/>
            <person name="Martin F."/>
            <person name="Cullen D."/>
            <person name="Hibbett D.S."/>
            <person name="Grigoriev I.V."/>
        </authorList>
    </citation>
    <scope>NUCLEOTIDE SEQUENCE [LARGE SCALE GENOMIC DNA]</scope>
    <source>
        <strain evidence="15">MUCL 33604</strain>
    </source>
</reference>
<dbReference type="GO" id="GO:0061709">
    <property type="term" value="P:reticulophagy"/>
    <property type="evidence" value="ECO:0007669"/>
    <property type="project" value="TreeGrafter"/>
</dbReference>
<dbReference type="GO" id="GO:0005789">
    <property type="term" value="C:endoplasmic reticulum membrane"/>
    <property type="evidence" value="ECO:0007669"/>
    <property type="project" value="UniProtKB-SubCell"/>
</dbReference>
<evidence type="ECO:0000256" key="8">
    <source>
        <dbReference type="ARBA" id="ARBA00023055"/>
    </source>
</evidence>
<dbReference type="OrthoDB" id="18982at2759"/>
<evidence type="ECO:0000256" key="3">
    <source>
        <dbReference type="ARBA" id="ARBA00009714"/>
    </source>
</evidence>
<feature type="compositionally biased region" description="Pro residues" evidence="13">
    <location>
        <begin position="439"/>
        <end position="457"/>
    </location>
</feature>
<comment type="catalytic activity">
    <reaction evidence="10">
        <text>a 1,2-diacyl-sn-glycero-3-phospho-L-serine(in) = a 1,2-diacyl-sn-glycero-3-phospho-L-serine(out)</text>
        <dbReference type="Rhea" id="RHEA:38663"/>
        <dbReference type="ChEBI" id="CHEBI:57262"/>
    </reaction>
</comment>
<evidence type="ECO:0000256" key="12">
    <source>
        <dbReference type="ARBA" id="ARBA00024631"/>
    </source>
</evidence>
<proteinExistence type="inferred from homology"/>
<accession>A0A067QBX7</accession>
<dbReference type="Pfam" id="PF13329">
    <property type="entry name" value="ATG2_CAD"/>
    <property type="match status" value="2"/>
</dbReference>
<feature type="compositionally biased region" description="Basic residues" evidence="13">
    <location>
        <begin position="2124"/>
        <end position="2133"/>
    </location>
</feature>
<feature type="compositionally biased region" description="Low complexity" evidence="13">
    <location>
        <begin position="1550"/>
        <end position="1561"/>
    </location>
</feature>
<dbReference type="GO" id="GO:0032266">
    <property type="term" value="F:phosphatidylinositol-3-phosphate binding"/>
    <property type="evidence" value="ECO:0007669"/>
    <property type="project" value="TreeGrafter"/>
</dbReference>
<keyword evidence="8" id="KW-0445">Lipid transport</keyword>
<feature type="region of interest" description="Disordered" evidence="13">
    <location>
        <begin position="793"/>
        <end position="816"/>
    </location>
</feature>
<keyword evidence="7" id="KW-0072">Autophagy</keyword>
<feature type="region of interest" description="Disordered" evidence="13">
    <location>
        <begin position="1550"/>
        <end position="1569"/>
    </location>
</feature>
<feature type="region of interest" description="Disordered" evidence="13">
    <location>
        <begin position="999"/>
        <end position="1019"/>
    </location>
</feature>
<feature type="region of interest" description="Disordered" evidence="13">
    <location>
        <begin position="1139"/>
        <end position="1158"/>
    </location>
</feature>
<dbReference type="InterPro" id="IPR026849">
    <property type="entry name" value="ATG2"/>
</dbReference>
<dbReference type="GO" id="GO:0006869">
    <property type="term" value="P:lipid transport"/>
    <property type="evidence" value="ECO:0007669"/>
    <property type="project" value="UniProtKB-KW"/>
</dbReference>
<keyword evidence="5" id="KW-0813">Transport</keyword>
<feature type="region of interest" description="Disordered" evidence="13">
    <location>
        <begin position="364"/>
        <end position="385"/>
    </location>
</feature>
<dbReference type="GO" id="GO:0043495">
    <property type="term" value="F:protein-membrane adaptor activity"/>
    <property type="evidence" value="ECO:0007669"/>
    <property type="project" value="TreeGrafter"/>
</dbReference>
<protein>
    <recommendedName>
        <fullName evidence="4">Autophagy-related protein 2</fullName>
    </recommendedName>
</protein>
<dbReference type="GO" id="GO:0000045">
    <property type="term" value="P:autophagosome assembly"/>
    <property type="evidence" value="ECO:0007669"/>
    <property type="project" value="TreeGrafter"/>
</dbReference>
<feature type="compositionally biased region" description="Pro residues" evidence="13">
    <location>
        <begin position="498"/>
        <end position="508"/>
    </location>
</feature>
<dbReference type="Proteomes" id="UP000027265">
    <property type="component" value="Unassembled WGS sequence"/>
</dbReference>
<feature type="compositionally biased region" description="Polar residues" evidence="13">
    <location>
        <begin position="1884"/>
        <end position="1898"/>
    </location>
</feature>
<dbReference type="InParanoid" id="A0A067QBX7"/>
<feature type="compositionally biased region" description="Polar residues" evidence="13">
    <location>
        <begin position="580"/>
        <end position="592"/>
    </location>
</feature>
<comment type="similarity">
    <text evidence="3">Belongs to the ATG2 family.</text>
</comment>
<feature type="compositionally biased region" description="Basic and acidic residues" evidence="13">
    <location>
        <begin position="1222"/>
        <end position="1239"/>
    </location>
</feature>
<dbReference type="PANTHER" id="PTHR13190">
    <property type="entry name" value="AUTOPHAGY-RELATED 2, ISOFORM A"/>
    <property type="match status" value="1"/>
</dbReference>
<keyword evidence="6" id="KW-0256">Endoplasmic reticulum</keyword>
<comment type="catalytic activity">
    <reaction evidence="12">
        <text>a 1,2-diacyl-sn-glycero-3-phosphocholine(in) = a 1,2-diacyl-sn-glycero-3-phosphocholine(out)</text>
        <dbReference type="Rhea" id="RHEA:38571"/>
        <dbReference type="ChEBI" id="CHEBI:57643"/>
    </reaction>
</comment>
<evidence type="ECO:0000256" key="5">
    <source>
        <dbReference type="ARBA" id="ARBA00022448"/>
    </source>
</evidence>
<feature type="compositionally biased region" description="Basic and acidic residues" evidence="13">
    <location>
        <begin position="216"/>
        <end position="228"/>
    </location>
</feature>
<evidence type="ECO:0000313" key="15">
    <source>
        <dbReference type="Proteomes" id="UP000027265"/>
    </source>
</evidence>
<keyword evidence="9" id="KW-0472">Membrane</keyword>
<feature type="region of interest" description="Disordered" evidence="13">
    <location>
        <begin position="397"/>
        <end position="659"/>
    </location>
</feature>
<evidence type="ECO:0000256" key="10">
    <source>
        <dbReference type="ARBA" id="ARBA00024479"/>
    </source>
</evidence>
<organism evidence="14 15">
    <name type="scientific">Jaapia argillacea MUCL 33604</name>
    <dbReference type="NCBI Taxonomy" id="933084"/>
    <lineage>
        <taxon>Eukaryota</taxon>
        <taxon>Fungi</taxon>
        <taxon>Dikarya</taxon>
        <taxon>Basidiomycota</taxon>
        <taxon>Agaricomycotina</taxon>
        <taxon>Agaricomycetes</taxon>
        <taxon>Agaricomycetidae</taxon>
        <taxon>Jaapiales</taxon>
        <taxon>Jaapiaceae</taxon>
        <taxon>Jaapia</taxon>
    </lineage>
</organism>